<sequence>GRTIRHGNGRFHDISGISWKQYSRRTNSVTRFIWFGPEPTGTCQNWQPNTVTSLVHRIPGICWADSAREWRVSLGISADIHGILLQEPSSWDKNIDKSNVC</sequence>
<accession>A0A820Q234</accession>
<dbReference type="AlphaFoldDB" id="A0A820Q234"/>
<evidence type="ECO:0000313" key="1">
    <source>
        <dbReference type="EMBL" id="CAF4413549.1"/>
    </source>
</evidence>
<proteinExistence type="predicted"/>
<dbReference type="Proteomes" id="UP000663868">
    <property type="component" value="Unassembled WGS sequence"/>
</dbReference>
<name>A0A820Q234_9BILA</name>
<protein>
    <submittedName>
        <fullName evidence="1">Uncharacterized protein</fullName>
    </submittedName>
</protein>
<dbReference type="EMBL" id="CAJOBB010026126">
    <property type="protein sequence ID" value="CAF4413549.1"/>
    <property type="molecule type" value="Genomic_DNA"/>
</dbReference>
<comment type="caution">
    <text evidence="1">The sequence shown here is derived from an EMBL/GenBank/DDBJ whole genome shotgun (WGS) entry which is preliminary data.</text>
</comment>
<evidence type="ECO:0000313" key="2">
    <source>
        <dbReference type="Proteomes" id="UP000663868"/>
    </source>
</evidence>
<gene>
    <name evidence="1" type="ORF">KXQ929_LOCUS51741</name>
</gene>
<reference evidence="1" key="1">
    <citation type="submission" date="2021-02" db="EMBL/GenBank/DDBJ databases">
        <authorList>
            <person name="Nowell W R."/>
        </authorList>
    </citation>
    <scope>NUCLEOTIDE SEQUENCE</scope>
</reference>
<organism evidence="1 2">
    <name type="scientific">Adineta steineri</name>
    <dbReference type="NCBI Taxonomy" id="433720"/>
    <lineage>
        <taxon>Eukaryota</taxon>
        <taxon>Metazoa</taxon>
        <taxon>Spiralia</taxon>
        <taxon>Gnathifera</taxon>
        <taxon>Rotifera</taxon>
        <taxon>Eurotatoria</taxon>
        <taxon>Bdelloidea</taxon>
        <taxon>Adinetida</taxon>
        <taxon>Adinetidae</taxon>
        <taxon>Adineta</taxon>
    </lineage>
</organism>
<feature type="non-terminal residue" evidence="1">
    <location>
        <position position="1"/>
    </location>
</feature>